<sequence length="151" mass="17243">MLDFATLMVGFTTVLIDTSNTSPDSCVIYVKVGVVCDPIQSDSTTHDHSDALFLPSAHVDPVYDEPYQDRSHLGCNTQSRILTWPSENYKKDVAASYLEMNAMSCWSRVKNYFREVRSSWTDFKSSRSSILYARSFNFQQVKIEGQFQEVD</sequence>
<protein>
    <submittedName>
        <fullName evidence="1">Uncharacterized protein</fullName>
    </submittedName>
</protein>
<evidence type="ECO:0000313" key="1">
    <source>
        <dbReference type="EMBL" id="KAF3534074.1"/>
    </source>
</evidence>
<evidence type="ECO:0000313" key="2">
    <source>
        <dbReference type="Proteomes" id="UP000266723"/>
    </source>
</evidence>
<gene>
    <name evidence="1" type="ORF">DY000_02039641</name>
</gene>
<organism evidence="1 2">
    <name type="scientific">Brassica cretica</name>
    <name type="common">Mustard</name>
    <dbReference type="NCBI Taxonomy" id="69181"/>
    <lineage>
        <taxon>Eukaryota</taxon>
        <taxon>Viridiplantae</taxon>
        <taxon>Streptophyta</taxon>
        <taxon>Embryophyta</taxon>
        <taxon>Tracheophyta</taxon>
        <taxon>Spermatophyta</taxon>
        <taxon>Magnoliopsida</taxon>
        <taxon>eudicotyledons</taxon>
        <taxon>Gunneridae</taxon>
        <taxon>Pentapetalae</taxon>
        <taxon>rosids</taxon>
        <taxon>malvids</taxon>
        <taxon>Brassicales</taxon>
        <taxon>Brassicaceae</taxon>
        <taxon>Brassiceae</taxon>
        <taxon>Brassica</taxon>
    </lineage>
</organism>
<dbReference type="Proteomes" id="UP000266723">
    <property type="component" value="Unassembled WGS sequence"/>
</dbReference>
<name>A0ABQ7BP59_BRACR</name>
<comment type="caution">
    <text evidence="1">The sequence shown here is derived from an EMBL/GenBank/DDBJ whole genome shotgun (WGS) entry which is preliminary data.</text>
</comment>
<reference evidence="1 2" key="1">
    <citation type="journal article" date="2020" name="BMC Genomics">
        <title>Intraspecific diversification of the crop wild relative Brassica cretica Lam. using demographic model selection.</title>
        <authorList>
            <person name="Kioukis A."/>
            <person name="Michalopoulou V.A."/>
            <person name="Briers L."/>
            <person name="Pirintsos S."/>
            <person name="Studholme D.J."/>
            <person name="Pavlidis P."/>
            <person name="Sarris P.F."/>
        </authorList>
    </citation>
    <scope>NUCLEOTIDE SEQUENCE [LARGE SCALE GENOMIC DNA]</scope>
    <source>
        <strain evidence="2">cv. PFS-1207/04</strain>
    </source>
</reference>
<keyword evidence="2" id="KW-1185">Reference proteome</keyword>
<dbReference type="EMBL" id="QGKV02001507">
    <property type="protein sequence ID" value="KAF3534074.1"/>
    <property type="molecule type" value="Genomic_DNA"/>
</dbReference>
<proteinExistence type="predicted"/>
<accession>A0ABQ7BP59</accession>